<dbReference type="Gene3D" id="3.40.50.2300">
    <property type="match status" value="1"/>
</dbReference>
<evidence type="ECO:0000313" key="8">
    <source>
        <dbReference type="EMBL" id="TFW12089.1"/>
    </source>
</evidence>
<keyword evidence="3 4" id="KW-0597">Phosphoprotein</keyword>
<evidence type="ECO:0000256" key="2">
    <source>
        <dbReference type="ARBA" id="ARBA00012438"/>
    </source>
</evidence>
<dbReference type="CDD" id="cd00082">
    <property type="entry name" value="HisKA"/>
    <property type="match status" value="1"/>
</dbReference>
<feature type="domain" description="Histidine kinase" evidence="6">
    <location>
        <begin position="201"/>
        <end position="422"/>
    </location>
</feature>
<dbReference type="InterPro" id="IPR003594">
    <property type="entry name" value="HATPase_dom"/>
</dbReference>
<evidence type="ECO:0000259" key="7">
    <source>
        <dbReference type="PROSITE" id="PS50110"/>
    </source>
</evidence>
<proteinExistence type="predicted"/>
<dbReference type="EMBL" id="SPVH01000006">
    <property type="protein sequence ID" value="TFW12089.1"/>
    <property type="molecule type" value="Genomic_DNA"/>
</dbReference>
<dbReference type="GO" id="GO:0000155">
    <property type="term" value="F:phosphorelay sensor kinase activity"/>
    <property type="evidence" value="ECO:0007669"/>
    <property type="project" value="InterPro"/>
</dbReference>
<feature type="domain" description="Response regulatory" evidence="7">
    <location>
        <begin position="444"/>
        <end position="556"/>
    </location>
</feature>
<dbReference type="PANTHER" id="PTHR43065">
    <property type="entry name" value="SENSOR HISTIDINE KINASE"/>
    <property type="match status" value="1"/>
</dbReference>
<comment type="catalytic activity">
    <reaction evidence="1">
        <text>ATP + protein L-histidine = ADP + protein N-phospho-L-histidine.</text>
        <dbReference type="EC" id="2.7.13.3"/>
    </reaction>
</comment>
<keyword evidence="5" id="KW-0175">Coiled coil</keyword>
<dbReference type="SMART" id="SM00448">
    <property type="entry name" value="REC"/>
    <property type="match status" value="1"/>
</dbReference>
<dbReference type="SMART" id="SM00387">
    <property type="entry name" value="HATPase_c"/>
    <property type="match status" value="1"/>
</dbReference>
<dbReference type="PRINTS" id="PR00344">
    <property type="entry name" value="BCTRLSENSOR"/>
</dbReference>
<dbReference type="Gene3D" id="1.10.287.130">
    <property type="match status" value="1"/>
</dbReference>
<comment type="caution">
    <text evidence="8">The sequence shown here is derived from an EMBL/GenBank/DDBJ whole genome shotgun (WGS) entry which is preliminary data.</text>
</comment>
<dbReference type="InterPro" id="IPR036097">
    <property type="entry name" value="HisK_dim/P_sf"/>
</dbReference>
<evidence type="ECO:0000256" key="5">
    <source>
        <dbReference type="SAM" id="Coils"/>
    </source>
</evidence>
<dbReference type="InterPro" id="IPR011006">
    <property type="entry name" value="CheY-like_superfamily"/>
</dbReference>
<dbReference type="InterPro" id="IPR001789">
    <property type="entry name" value="Sig_transdc_resp-reg_receiver"/>
</dbReference>
<name>A0A4Y9RWS4_9CAUL</name>
<dbReference type="InterPro" id="IPR005467">
    <property type="entry name" value="His_kinase_dom"/>
</dbReference>
<dbReference type="SUPFAM" id="SSF47384">
    <property type="entry name" value="Homodimeric domain of signal transducing histidine kinase"/>
    <property type="match status" value="1"/>
</dbReference>
<gene>
    <name evidence="8" type="ORF">EGY25_08550</name>
</gene>
<dbReference type="PANTHER" id="PTHR43065:SF49">
    <property type="entry name" value="HISTIDINE KINASE"/>
    <property type="match status" value="1"/>
</dbReference>
<feature type="coiled-coil region" evidence="5">
    <location>
        <begin position="151"/>
        <end position="192"/>
    </location>
</feature>
<organism evidence="8 9">
    <name type="scientific">Brevundimonas intermedia</name>
    <dbReference type="NCBI Taxonomy" id="74315"/>
    <lineage>
        <taxon>Bacteria</taxon>
        <taxon>Pseudomonadati</taxon>
        <taxon>Pseudomonadota</taxon>
        <taxon>Alphaproteobacteria</taxon>
        <taxon>Caulobacterales</taxon>
        <taxon>Caulobacteraceae</taxon>
        <taxon>Brevundimonas</taxon>
    </lineage>
</organism>
<sequence length="558" mass="60190">MTRGGELSERALILAPAGRDAVVAAQILTEAGTVAQVCDTLDDLLARMIEGAALAVVVEEVMINGDLNALSAWIEGQPSWSDFPFLVLNRRGGSVERNPAAQRLSQTLGNVSFLERPFHPTTLVSAVDTALRGRRRQYEARERIVEIQRAEALLERRVADRTAQLEAANRELAAQIVEREKAETALRQAQRLEAVGQLTSGVAHDFNNLLTVVLGNVDQLRKNETDPKVLRRLDMMREASQRGARLTAQMLAFSRRQKLEPRAVDLNETVRSMGDMLQSAIGGSVHIEPPQLATDLWPAMIDPTQIELVILNLAINARDAMEVGGALTIRTENARLDASGRPDDLPAGDYVVVSVSDTGSGMTDEVRARAFEPFFTTKDVGKGSGLGLSQVFGLAKQSGGGVSIDTEVGKGTTIRIFLPRADAAPTQEREPSGELLAARDAGMVVLVVDDDEAVRTVTAGYLSDLGYDVIEADSGGAALETLDHHDRIDAMVLDFAMPGMNGGELAKELKARLPEAPILFATGYADAEALTDVGEDMIVRKPFTQAELARKLSRTLAA</sequence>
<dbReference type="InterPro" id="IPR004358">
    <property type="entry name" value="Sig_transdc_His_kin-like_C"/>
</dbReference>
<keyword evidence="9" id="KW-1185">Reference proteome</keyword>
<dbReference type="AlphaFoldDB" id="A0A4Y9RWS4"/>
<dbReference type="PROSITE" id="PS50110">
    <property type="entry name" value="RESPONSE_REGULATORY"/>
    <property type="match status" value="1"/>
</dbReference>
<feature type="modified residue" description="4-aspartylphosphate" evidence="4">
    <location>
        <position position="494"/>
    </location>
</feature>
<dbReference type="OrthoDB" id="7284568at2"/>
<dbReference type="Gene3D" id="3.30.565.10">
    <property type="entry name" value="Histidine kinase-like ATPase, C-terminal domain"/>
    <property type="match status" value="1"/>
</dbReference>
<dbReference type="Pfam" id="PF00512">
    <property type="entry name" value="HisKA"/>
    <property type="match status" value="1"/>
</dbReference>
<dbReference type="Pfam" id="PF00072">
    <property type="entry name" value="Response_reg"/>
    <property type="match status" value="1"/>
</dbReference>
<dbReference type="EC" id="2.7.13.3" evidence="2"/>
<dbReference type="Proteomes" id="UP000298216">
    <property type="component" value="Unassembled WGS sequence"/>
</dbReference>
<dbReference type="InterPro" id="IPR003661">
    <property type="entry name" value="HisK_dim/P_dom"/>
</dbReference>
<dbReference type="SUPFAM" id="SSF55874">
    <property type="entry name" value="ATPase domain of HSP90 chaperone/DNA topoisomerase II/histidine kinase"/>
    <property type="match status" value="1"/>
</dbReference>
<evidence type="ECO:0000256" key="1">
    <source>
        <dbReference type="ARBA" id="ARBA00000085"/>
    </source>
</evidence>
<dbReference type="SUPFAM" id="SSF52172">
    <property type="entry name" value="CheY-like"/>
    <property type="match status" value="2"/>
</dbReference>
<evidence type="ECO:0000256" key="3">
    <source>
        <dbReference type="ARBA" id="ARBA00022553"/>
    </source>
</evidence>
<dbReference type="Pfam" id="PF02518">
    <property type="entry name" value="HATPase_c"/>
    <property type="match status" value="1"/>
</dbReference>
<dbReference type="RefSeq" id="WP_135194574.1">
    <property type="nucleotide sequence ID" value="NZ_SPVH01000006.1"/>
</dbReference>
<protein>
    <recommendedName>
        <fullName evidence="2">histidine kinase</fullName>
        <ecNumber evidence="2">2.7.13.3</ecNumber>
    </recommendedName>
</protein>
<evidence type="ECO:0000256" key="4">
    <source>
        <dbReference type="PROSITE-ProRule" id="PRU00169"/>
    </source>
</evidence>
<dbReference type="InterPro" id="IPR036890">
    <property type="entry name" value="HATPase_C_sf"/>
</dbReference>
<accession>A0A4Y9RWS4</accession>
<dbReference type="PROSITE" id="PS50109">
    <property type="entry name" value="HIS_KIN"/>
    <property type="match status" value="1"/>
</dbReference>
<dbReference type="SMART" id="SM00388">
    <property type="entry name" value="HisKA"/>
    <property type="match status" value="1"/>
</dbReference>
<evidence type="ECO:0000259" key="6">
    <source>
        <dbReference type="PROSITE" id="PS50109"/>
    </source>
</evidence>
<reference evidence="8 9" key="1">
    <citation type="submission" date="2019-03" db="EMBL/GenBank/DDBJ databases">
        <title>Draft genome of Brevundimonas sp. a heavy metal resistant soil bacteria.</title>
        <authorList>
            <person name="Soto J."/>
        </authorList>
    </citation>
    <scope>NUCLEOTIDE SEQUENCE [LARGE SCALE GENOMIC DNA]</scope>
    <source>
        <strain evidence="8 9">B-10</strain>
    </source>
</reference>
<evidence type="ECO:0000313" key="9">
    <source>
        <dbReference type="Proteomes" id="UP000298216"/>
    </source>
</evidence>